<evidence type="ECO:0000313" key="3">
    <source>
        <dbReference type="Proteomes" id="UP000015102"/>
    </source>
</evidence>
<dbReference type="Proteomes" id="UP000015102">
    <property type="component" value="Unassembled WGS sequence"/>
</dbReference>
<dbReference type="EMBL" id="CAQQ02104774">
    <property type="status" value="NOT_ANNOTATED_CDS"/>
    <property type="molecule type" value="Genomic_DNA"/>
</dbReference>
<dbReference type="Pfam" id="PF16087">
    <property type="entry name" value="DUF4817"/>
    <property type="match status" value="1"/>
</dbReference>
<dbReference type="HOGENOM" id="CLU_2161239_0_0_1"/>
<dbReference type="EnsemblMetazoa" id="MESCA005098-RA">
    <property type="protein sequence ID" value="MESCA005098-PA"/>
    <property type="gene ID" value="MESCA005098"/>
</dbReference>
<evidence type="ECO:0000313" key="2">
    <source>
        <dbReference type="EnsemblMetazoa" id="MESCA005098-PA"/>
    </source>
</evidence>
<organism evidence="2 3">
    <name type="scientific">Megaselia scalaris</name>
    <name type="common">Humpbacked fly</name>
    <name type="synonym">Phora scalaris</name>
    <dbReference type="NCBI Taxonomy" id="36166"/>
    <lineage>
        <taxon>Eukaryota</taxon>
        <taxon>Metazoa</taxon>
        <taxon>Ecdysozoa</taxon>
        <taxon>Arthropoda</taxon>
        <taxon>Hexapoda</taxon>
        <taxon>Insecta</taxon>
        <taxon>Pterygota</taxon>
        <taxon>Neoptera</taxon>
        <taxon>Endopterygota</taxon>
        <taxon>Diptera</taxon>
        <taxon>Brachycera</taxon>
        <taxon>Muscomorpha</taxon>
        <taxon>Platypezoidea</taxon>
        <taxon>Phoridae</taxon>
        <taxon>Megaseliini</taxon>
        <taxon>Megaselia</taxon>
    </lineage>
</organism>
<name>T1GNF0_MEGSC</name>
<reference evidence="2" key="2">
    <citation type="submission" date="2015-06" db="UniProtKB">
        <authorList>
            <consortium name="EnsemblMetazoa"/>
        </authorList>
    </citation>
    <scope>IDENTIFICATION</scope>
</reference>
<dbReference type="InterPro" id="IPR032135">
    <property type="entry name" value="DUF4817"/>
</dbReference>
<sequence>MDAYSFEDYTEMVIIYGEAGRNSRQAARIFEERFGRKPDHKTILRVVSQLKEKGTFKKNREHNINEVVEEKVLDLVTENPEIKNVGEDISTVILQRDGVPVHFSRVMDGES</sequence>
<evidence type="ECO:0000259" key="1">
    <source>
        <dbReference type="Pfam" id="PF16087"/>
    </source>
</evidence>
<proteinExistence type="predicted"/>
<dbReference type="OMA" id="EHIRVND"/>
<feature type="domain" description="DUF4817" evidence="1">
    <location>
        <begin position="5"/>
        <end position="55"/>
    </location>
</feature>
<protein>
    <recommendedName>
        <fullName evidence="1">DUF4817 domain-containing protein</fullName>
    </recommendedName>
</protein>
<dbReference type="EMBL" id="CAQQ02104773">
    <property type="status" value="NOT_ANNOTATED_CDS"/>
    <property type="molecule type" value="Genomic_DNA"/>
</dbReference>
<reference evidence="3" key="1">
    <citation type="submission" date="2013-02" db="EMBL/GenBank/DDBJ databases">
        <authorList>
            <person name="Hughes D."/>
        </authorList>
    </citation>
    <scope>NUCLEOTIDE SEQUENCE</scope>
    <source>
        <strain>Durham</strain>
        <strain evidence="3">NC isolate 2 -- Noor lab</strain>
    </source>
</reference>
<accession>T1GNF0</accession>
<dbReference type="AlphaFoldDB" id="T1GNF0"/>
<keyword evidence="3" id="KW-1185">Reference proteome</keyword>